<protein>
    <recommendedName>
        <fullName evidence="2">C2H2-type domain-containing protein</fullName>
    </recommendedName>
</protein>
<dbReference type="InterPro" id="IPR036236">
    <property type="entry name" value="Znf_C2H2_sf"/>
</dbReference>
<sequence length="128" mass="15314">MPFRCEFCSRLFKHKRSRDRHIKLHTGDKKYRCTHCEAAFSRRIKITLRGCKRSSIILGVRYYLLHRMMTNPRLSVDSYNRISDDGFLKCDPIPRQVFNENVLVKHLRENACSARRLVFHCNHSIFML</sequence>
<dbReference type="GO" id="GO:0008270">
    <property type="term" value="F:zinc ion binding"/>
    <property type="evidence" value="ECO:0007669"/>
    <property type="project" value="UniProtKB-KW"/>
</dbReference>
<dbReference type="Proteomes" id="UP001233999">
    <property type="component" value="Unassembled WGS sequence"/>
</dbReference>
<name>A0AAD8A2U6_DIPPU</name>
<dbReference type="EMBL" id="JASPKZ010004220">
    <property type="protein sequence ID" value="KAJ9590408.1"/>
    <property type="molecule type" value="Genomic_DNA"/>
</dbReference>
<gene>
    <name evidence="3" type="ORF">L9F63_016569</name>
</gene>
<organism evidence="3 4">
    <name type="scientific">Diploptera punctata</name>
    <name type="common">Pacific beetle cockroach</name>
    <dbReference type="NCBI Taxonomy" id="6984"/>
    <lineage>
        <taxon>Eukaryota</taxon>
        <taxon>Metazoa</taxon>
        <taxon>Ecdysozoa</taxon>
        <taxon>Arthropoda</taxon>
        <taxon>Hexapoda</taxon>
        <taxon>Insecta</taxon>
        <taxon>Pterygota</taxon>
        <taxon>Neoptera</taxon>
        <taxon>Polyneoptera</taxon>
        <taxon>Dictyoptera</taxon>
        <taxon>Blattodea</taxon>
        <taxon>Blaberoidea</taxon>
        <taxon>Blaberidae</taxon>
        <taxon>Diplopterinae</taxon>
        <taxon>Diploptera</taxon>
    </lineage>
</organism>
<reference evidence="3" key="2">
    <citation type="submission" date="2023-05" db="EMBL/GenBank/DDBJ databases">
        <authorList>
            <person name="Fouks B."/>
        </authorList>
    </citation>
    <scope>NUCLEOTIDE SEQUENCE</scope>
    <source>
        <strain evidence="3">Stay&amp;Tobe</strain>
        <tissue evidence="3">Testes</tissue>
    </source>
</reference>
<proteinExistence type="predicted"/>
<evidence type="ECO:0000313" key="3">
    <source>
        <dbReference type="EMBL" id="KAJ9590408.1"/>
    </source>
</evidence>
<dbReference type="SUPFAM" id="SSF57667">
    <property type="entry name" value="beta-beta-alpha zinc fingers"/>
    <property type="match status" value="1"/>
</dbReference>
<comment type="caution">
    <text evidence="3">The sequence shown here is derived from an EMBL/GenBank/DDBJ whole genome shotgun (WGS) entry which is preliminary data.</text>
</comment>
<evidence type="ECO:0000259" key="2">
    <source>
        <dbReference type="PROSITE" id="PS50157"/>
    </source>
</evidence>
<evidence type="ECO:0000313" key="4">
    <source>
        <dbReference type="Proteomes" id="UP001233999"/>
    </source>
</evidence>
<keyword evidence="1" id="KW-0862">Zinc</keyword>
<dbReference type="InterPro" id="IPR013087">
    <property type="entry name" value="Znf_C2H2_type"/>
</dbReference>
<dbReference type="Gene3D" id="3.30.160.60">
    <property type="entry name" value="Classic Zinc Finger"/>
    <property type="match status" value="1"/>
</dbReference>
<keyword evidence="1" id="KW-0479">Metal-binding</keyword>
<keyword evidence="1" id="KW-0863">Zinc-finger</keyword>
<feature type="domain" description="C2H2-type" evidence="2">
    <location>
        <begin position="3"/>
        <end position="30"/>
    </location>
</feature>
<accession>A0AAD8A2U6</accession>
<keyword evidence="4" id="KW-1185">Reference proteome</keyword>
<evidence type="ECO:0000256" key="1">
    <source>
        <dbReference type="PROSITE-ProRule" id="PRU00042"/>
    </source>
</evidence>
<dbReference type="PROSITE" id="PS50157">
    <property type="entry name" value="ZINC_FINGER_C2H2_2"/>
    <property type="match status" value="1"/>
</dbReference>
<reference evidence="3" key="1">
    <citation type="journal article" date="2023" name="IScience">
        <title>Live-bearing cockroach genome reveals convergent evolutionary mechanisms linked to viviparity in insects and beyond.</title>
        <authorList>
            <person name="Fouks B."/>
            <person name="Harrison M.C."/>
            <person name="Mikhailova A.A."/>
            <person name="Marchal E."/>
            <person name="English S."/>
            <person name="Carruthers M."/>
            <person name="Jennings E.C."/>
            <person name="Chiamaka E.L."/>
            <person name="Frigard R.A."/>
            <person name="Pippel M."/>
            <person name="Attardo G.M."/>
            <person name="Benoit J.B."/>
            <person name="Bornberg-Bauer E."/>
            <person name="Tobe S.S."/>
        </authorList>
    </citation>
    <scope>NUCLEOTIDE SEQUENCE</scope>
    <source>
        <strain evidence="3">Stay&amp;Tobe</strain>
    </source>
</reference>
<dbReference type="PROSITE" id="PS00028">
    <property type="entry name" value="ZINC_FINGER_C2H2_1"/>
    <property type="match status" value="1"/>
</dbReference>
<dbReference type="AlphaFoldDB" id="A0AAD8A2U6"/>
<feature type="non-terminal residue" evidence="3">
    <location>
        <position position="128"/>
    </location>
</feature>